<protein>
    <submittedName>
        <fullName evidence="1">Uncharacterized protein</fullName>
    </submittedName>
</protein>
<organism evidence="1 2">
    <name type="scientific">Costertonia aggregata</name>
    <dbReference type="NCBI Taxonomy" id="343403"/>
    <lineage>
        <taxon>Bacteria</taxon>
        <taxon>Pseudomonadati</taxon>
        <taxon>Bacteroidota</taxon>
        <taxon>Flavobacteriia</taxon>
        <taxon>Flavobacteriales</taxon>
        <taxon>Flavobacteriaceae</taxon>
        <taxon>Costertonia</taxon>
    </lineage>
</organism>
<keyword evidence="2" id="KW-1185">Reference proteome</keyword>
<dbReference type="KEGG" id="cagg:HYG79_13420"/>
<evidence type="ECO:0000313" key="1">
    <source>
        <dbReference type="EMBL" id="QLG46303.1"/>
    </source>
</evidence>
<name>A0A7H9AS71_9FLAO</name>
<accession>A0A7H9AS71</accession>
<sequence>MGLAERRIAKAFQENEYQDFLKEFKNVVGKDIEVKVDWNSISKDGMSHLYEQCWPQVYFQPLVKALESICSDEMGKEAIHESLQKIVIKDEIHTATPSKWSSFENGVLTLDHMPTTNIDNMDDRAKAVQMLLENNL</sequence>
<dbReference type="RefSeq" id="WP_179242583.1">
    <property type="nucleotide sequence ID" value="NZ_CP058595.1"/>
</dbReference>
<evidence type="ECO:0000313" key="2">
    <source>
        <dbReference type="Proteomes" id="UP000509302"/>
    </source>
</evidence>
<dbReference type="EMBL" id="CP058595">
    <property type="protein sequence ID" value="QLG46303.1"/>
    <property type="molecule type" value="Genomic_DNA"/>
</dbReference>
<proteinExistence type="predicted"/>
<dbReference type="AlphaFoldDB" id="A0A7H9AS71"/>
<reference evidence="1 2" key="1">
    <citation type="journal article" date="2006" name="Int. J. Syst. Evol. Microbiol.">
        <title>Costertonia aggregata gen. nov., sp. nov., a mesophilic marine bacterium of the family Flavobacteriaceae, isolated from a mature biofilm.</title>
        <authorList>
            <person name="Kwon K.K."/>
            <person name="Lee Y.K."/>
            <person name="Lee H.K."/>
        </authorList>
    </citation>
    <scope>NUCLEOTIDE SEQUENCE [LARGE SCALE GENOMIC DNA]</scope>
    <source>
        <strain evidence="1 2">KCCM 42265</strain>
    </source>
</reference>
<gene>
    <name evidence="1" type="ORF">HYG79_13420</name>
</gene>
<dbReference type="Proteomes" id="UP000509302">
    <property type="component" value="Chromosome"/>
</dbReference>